<dbReference type="Proteomes" id="UP000625682">
    <property type="component" value="Unassembled WGS sequence"/>
</dbReference>
<keyword evidence="1" id="KW-0732">Signal</keyword>
<sequence length="127" mass="13221">MRAELSKYRALAAALTLAAAVITPVATASGAQAYAGCGRTAPDRDGGAWRGTANGAHMRSGSSTGCSSNGLAYSGDALDYHCYTWGAQDSQGTTMAWTYARNTRTGVQGWLRTDVLSDFGSMAYCGF</sequence>
<reference evidence="2" key="2">
    <citation type="submission" date="2020-09" db="EMBL/GenBank/DDBJ databases">
        <authorList>
            <person name="Sun Q."/>
            <person name="Zhou Y."/>
        </authorList>
    </citation>
    <scope>NUCLEOTIDE SEQUENCE</scope>
    <source>
        <strain evidence="2">CGMCC 4.7272</strain>
    </source>
</reference>
<gene>
    <name evidence="2" type="ORF">GCM10012282_05000</name>
</gene>
<evidence type="ECO:0000256" key="1">
    <source>
        <dbReference type="SAM" id="SignalP"/>
    </source>
</evidence>
<evidence type="ECO:0008006" key="4">
    <source>
        <dbReference type="Google" id="ProtNLM"/>
    </source>
</evidence>
<feature type="chain" id="PRO_5037771139" description="SH3 domain-containing protein" evidence="1">
    <location>
        <begin position="29"/>
        <end position="127"/>
    </location>
</feature>
<evidence type="ECO:0000313" key="2">
    <source>
        <dbReference type="EMBL" id="GGJ11552.1"/>
    </source>
</evidence>
<dbReference type="EMBL" id="BMMU01000001">
    <property type="protein sequence ID" value="GGJ11552.1"/>
    <property type="molecule type" value="Genomic_DNA"/>
</dbReference>
<accession>A0A917NMD0</accession>
<protein>
    <recommendedName>
        <fullName evidence="4">SH3 domain-containing protein</fullName>
    </recommendedName>
</protein>
<name>A0A917NMD0_9ACTN</name>
<reference evidence="2" key="1">
    <citation type="journal article" date="2014" name="Int. J. Syst. Evol. Microbiol.">
        <title>Complete genome sequence of Corynebacterium casei LMG S-19264T (=DSM 44701T), isolated from a smear-ripened cheese.</title>
        <authorList>
            <consortium name="US DOE Joint Genome Institute (JGI-PGF)"/>
            <person name="Walter F."/>
            <person name="Albersmeier A."/>
            <person name="Kalinowski J."/>
            <person name="Ruckert C."/>
        </authorList>
    </citation>
    <scope>NUCLEOTIDE SEQUENCE</scope>
    <source>
        <strain evidence="2">CGMCC 4.7272</strain>
    </source>
</reference>
<dbReference type="AlphaFoldDB" id="A0A917NMD0"/>
<keyword evidence="3" id="KW-1185">Reference proteome</keyword>
<comment type="caution">
    <text evidence="2">The sequence shown here is derived from an EMBL/GenBank/DDBJ whole genome shotgun (WGS) entry which is preliminary data.</text>
</comment>
<organism evidence="2 3">
    <name type="scientific">Streptomyces lacrimifluminis</name>
    <dbReference type="NCBI Taxonomy" id="1500077"/>
    <lineage>
        <taxon>Bacteria</taxon>
        <taxon>Bacillati</taxon>
        <taxon>Actinomycetota</taxon>
        <taxon>Actinomycetes</taxon>
        <taxon>Kitasatosporales</taxon>
        <taxon>Streptomycetaceae</taxon>
        <taxon>Streptomyces</taxon>
    </lineage>
</organism>
<proteinExistence type="predicted"/>
<feature type="signal peptide" evidence="1">
    <location>
        <begin position="1"/>
        <end position="28"/>
    </location>
</feature>
<evidence type="ECO:0000313" key="3">
    <source>
        <dbReference type="Proteomes" id="UP000625682"/>
    </source>
</evidence>